<dbReference type="GO" id="GO:0003700">
    <property type="term" value="F:DNA-binding transcription factor activity"/>
    <property type="evidence" value="ECO:0007669"/>
    <property type="project" value="TreeGrafter"/>
</dbReference>
<evidence type="ECO:0000256" key="2">
    <source>
        <dbReference type="ARBA" id="ARBA00023125"/>
    </source>
</evidence>
<protein>
    <submittedName>
        <fullName evidence="5">Transcriptional regulator, LacI family</fullName>
    </submittedName>
</protein>
<dbReference type="OrthoDB" id="128688at2"/>
<keyword evidence="6" id="KW-1185">Reference proteome</keyword>
<dbReference type="Pfam" id="PF00356">
    <property type="entry name" value="LacI"/>
    <property type="match status" value="1"/>
</dbReference>
<dbReference type="SMART" id="SM00354">
    <property type="entry name" value="HTH_LACI"/>
    <property type="match status" value="1"/>
</dbReference>
<dbReference type="PROSITE" id="PS00356">
    <property type="entry name" value="HTH_LACI_1"/>
    <property type="match status" value="1"/>
</dbReference>
<evidence type="ECO:0000256" key="3">
    <source>
        <dbReference type="ARBA" id="ARBA00023163"/>
    </source>
</evidence>
<keyword evidence="2" id="KW-0238">DNA-binding</keyword>
<dbReference type="InterPro" id="IPR010982">
    <property type="entry name" value="Lambda_DNA-bd_dom_sf"/>
</dbReference>
<dbReference type="PROSITE" id="PS50932">
    <property type="entry name" value="HTH_LACI_2"/>
    <property type="match status" value="1"/>
</dbReference>
<organism evidence="5 6">
    <name type="scientific">Kordiimonas lacus</name>
    <dbReference type="NCBI Taxonomy" id="637679"/>
    <lineage>
        <taxon>Bacteria</taxon>
        <taxon>Pseudomonadati</taxon>
        <taxon>Pseudomonadota</taxon>
        <taxon>Alphaproteobacteria</taxon>
        <taxon>Kordiimonadales</taxon>
        <taxon>Kordiimonadaceae</taxon>
        <taxon>Kordiimonas</taxon>
    </lineage>
</organism>
<dbReference type="InterPro" id="IPR000843">
    <property type="entry name" value="HTH_LacI"/>
</dbReference>
<dbReference type="SUPFAM" id="SSF53822">
    <property type="entry name" value="Periplasmic binding protein-like I"/>
    <property type="match status" value="1"/>
</dbReference>
<proteinExistence type="predicted"/>
<dbReference type="Gene3D" id="1.10.260.40">
    <property type="entry name" value="lambda repressor-like DNA-binding domains"/>
    <property type="match status" value="1"/>
</dbReference>
<dbReference type="InterPro" id="IPR046335">
    <property type="entry name" value="LacI/GalR-like_sensor"/>
</dbReference>
<dbReference type="GO" id="GO:0000976">
    <property type="term" value="F:transcription cis-regulatory region binding"/>
    <property type="evidence" value="ECO:0007669"/>
    <property type="project" value="TreeGrafter"/>
</dbReference>
<dbReference type="PANTHER" id="PTHR30146:SF153">
    <property type="entry name" value="LACTOSE OPERON REPRESSOR"/>
    <property type="match status" value="1"/>
</dbReference>
<feature type="domain" description="HTH lacI-type" evidence="4">
    <location>
        <begin position="4"/>
        <end position="58"/>
    </location>
</feature>
<dbReference type="EMBL" id="FNAK01000004">
    <property type="protein sequence ID" value="SDE02186.1"/>
    <property type="molecule type" value="Genomic_DNA"/>
</dbReference>
<dbReference type="CDD" id="cd01545">
    <property type="entry name" value="PBP1_SalR"/>
    <property type="match status" value="1"/>
</dbReference>
<dbReference type="SUPFAM" id="SSF47413">
    <property type="entry name" value="lambda repressor-like DNA-binding domains"/>
    <property type="match status" value="1"/>
</dbReference>
<evidence type="ECO:0000259" key="4">
    <source>
        <dbReference type="PROSITE" id="PS50932"/>
    </source>
</evidence>
<dbReference type="CDD" id="cd01392">
    <property type="entry name" value="HTH_LacI"/>
    <property type="match status" value="1"/>
</dbReference>
<evidence type="ECO:0000313" key="5">
    <source>
        <dbReference type="EMBL" id="SDE02186.1"/>
    </source>
</evidence>
<dbReference type="PANTHER" id="PTHR30146">
    <property type="entry name" value="LACI-RELATED TRANSCRIPTIONAL REPRESSOR"/>
    <property type="match status" value="1"/>
</dbReference>
<keyword evidence="1" id="KW-0805">Transcription regulation</keyword>
<evidence type="ECO:0000256" key="1">
    <source>
        <dbReference type="ARBA" id="ARBA00023015"/>
    </source>
</evidence>
<dbReference type="STRING" id="637679.GCA_001550055_02033"/>
<evidence type="ECO:0000313" key="6">
    <source>
        <dbReference type="Proteomes" id="UP000183685"/>
    </source>
</evidence>
<dbReference type="Pfam" id="PF13377">
    <property type="entry name" value="Peripla_BP_3"/>
    <property type="match status" value="1"/>
</dbReference>
<keyword evidence="3" id="KW-0804">Transcription</keyword>
<name>A0A1G6ZKV1_9PROT</name>
<dbReference type="AlphaFoldDB" id="A0A1G6ZKV1"/>
<reference evidence="5 6" key="1">
    <citation type="submission" date="2016-10" db="EMBL/GenBank/DDBJ databases">
        <authorList>
            <person name="de Groot N.N."/>
        </authorList>
    </citation>
    <scope>NUCLEOTIDE SEQUENCE [LARGE SCALE GENOMIC DNA]</scope>
    <source>
        <strain evidence="5 6">CGMCC 1.9109</strain>
    </source>
</reference>
<dbReference type="Proteomes" id="UP000183685">
    <property type="component" value="Unassembled WGS sequence"/>
</dbReference>
<dbReference type="FunFam" id="1.10.260.40:FF:000002">
    <property type="entry name" value="HTH-type transcriptional repressor PurR"/>
    <property type="match status" value="1"/>
</dbReference>
<dbReference type="InterPro" id="IPR028082">
    <property type="entry name" value="Peripla_BP_I"/>
</dbReference>
<dbReference type="PRINTS" id="PR00036">
    <property type="entry name" value="HTHLACI"/>
</dbReference>
<dbReference type="Gene3D" id="3.40.50.2300">
    <property type="match status" value="2"/>
</dbReference>
<dbReference type="RefSeq" id="WP_068304532.1">
    <property type="nucleotide sequence ID" value="NZ_FNAK01000004.1"/>
</dbReference>
<sequence length="338" mass="36805">MRSVTIDDVAKAAGVSIKTVSRVVNREPNVRAATKEKVEAAIKELNYRPNQSARGLASRRSYMIGLVYDSPSPNYLANLQAGMIEACRESHYGMALNPVSYHAPDMVDQVMHWARQAFLDGVVLTPPLTDSEPLLEALRAQDIPVVILSSRSTLGTPAVLIDEVEAAYQMTRHLIEAGHSRVALVKGHPDHYASRCREEGFLKAMKEAGLDILDGYVAQGYFDFASGRKAAADLLSLPVPPTAIFASNDDMAAAAIYEAHSRKLNVPGDLAVAGFDDTPLSRQVWPGMTTVRQPIRAMGRQAAEALMDAMTAEGREKLAEQGEMVIDFELQLRGSTAR</sequence>
<gene>
    <name evidence="5" type="ORF">SAMN04488071_1822</name>
</gene>
<accession>A0A1G6ZKV1</accession>